<keyword evidence="1" id="KW-0812">Transmembrane</keyword>
<reference evidence="4" key="1">
    <citation type="journal article" date="2019" name="Int. J. Syst. Evol. Microbiol.">
        <title>The Global Catalogue of Microorganisms (GCM) 10K type strain sequencing project: providing services to taxonomists for standard genome sequencing and annotation.</title>
        <authorList>
            <consortium name="The Broad Institute Genomics Platform"/>
            <consortium name="The Broad Institute Genome Sequencing Center for Infectious Disease"/>
            <person name="Wu L."/>
            <person name="Ma J."/>
        </authorList>
    </citation>
    <scope>NUCLEOTIDE SEQUENCE [LARGE SCALE GENOMIC DNA]</scope>
    <source>
        <strain evidence="4">JCM 17555</strain>
    </source>
</reference>
<dbReference type="Pfam" id="PF01841">
    <property type="entry name" value="Transglut_core"/>
    <property type="match status" value="1"/>
</dbReference>
<keyword evidence="4" id="KW-1185">Reference proteome</keyword>
<feature type="transmembrane region" description="Helical" evidence="1">
    <location>
        <begin position="139"/>
        <end position="161"/>
    </location>
</feature>
<dbReference type="EMBL" id="BAABBO010000022">
    <property type="protein sequence ID" value="GAA3978642.1"/>
    <property type="molecule type" value="Genomic_DNA"/>
</dbReference>
<name>A0ABP7Q9Q8_9GAMM</name>
<dbReference type="InterPro" id="IPR038765">
    <property type="entry name" value="Papain-like_cys_pep_sf"/>
</dbReference>
<evidence type="ECO:0000313" key="4">
    <source>
        <dbReference type="Proteomes" id="UP001501337"/>
    </source>
</evidence>
<dbReference type="Proteomes" id="UP001501337">
    <property type="component" value="Unassembled WGS sequence"/>
</dbReference>
<dbReference type="InterPro" id="IPR021878">
    <property type="entry name" value="TgpA_N"/>
</dbReference>
<gene>
    <name evidence="3" type="primary">tgpA</name>
    <name evidence="3" type="ORF">GCM10022278_39100</name>
</gene>
<sequence length="739" mass="82255">MLERRFSTASRADAAGINPQGIPWLLLSLALAALLHIQHTPIWLNIALSGILLWRIMVFRGRFRLPQLWVKVILLLLGITLFIVSARGQFTIENAVGFFLLTYGLKLLETGSTRDAYLFVFMTLFLMPLGFLFDQSIFTTLFVFISLGFAFIALMGINGALERTSYFGAVKRAFGLFAWALPILVVAYIVFPRLGPIWSMPLNSTSAFTGLSESMMPGQVSNLAQSSERAFRADFDGPPPPSPTLYWRALAMDLFTAGQWSRSSQQRGIDESRMLPQTRLRRLGLDDQAIEAALSSPEFGYEILLDAHNRDWGFSLNASIPTSRQLSGQSSNRGGAVLQTLDGLIRFARPVKSPAAYRLQSLPFDEAAVEAQGRLQAAHIPGLPQVIALGATAGLELNDFHRRRLLQLPADGNPQTRAFAAELREKHEDQAAFIYDLLNHFRNEPYTYTLNPPVLEPDSNVDDFLFGARRGFCEHFASATAVILRAAGIPARIMTGYQGGEFNSTGGFLVVRQYDAHAWVEAWLEGIGWVRVDPTAAVSPLRIESGLRSAVAEEGSFLSNELSLSRFSGISALNWVSMRLEYTNYLWQKWVINYDQKTQQNLLSAFFGDVDIKQVGFIATGAIAGMIILIGLMQLFRGRRHLRAQDPVVRVYDRLLRRLRRAGADVSSSAITPRQLCGIMQSAGADPQTALAISQRLERLLYARRPQADEARARAQVNELRQLRGLLRKLTLQKTSTPN</sequence>
<dbReference type="InterPro" id="IPR052901">
    <property type="entry name" value="Bact_TGase-like"/>
</dbReference>
<feature type="transmembrane region" description="Helical" evidence="1">
    <location>
        <begin position="615"/>
        <end position="636"/>
    </location>
</feature>
<dbReference type="Gene3D" id="3.10.620.30">
    <property type="match status" value="1"/>
</dbReference>
<dbReference type="Pfam" id="PF11992">
    <property type="entry name" value="TgpA_N"/>
    <property type="match status" value="1"/>
</dbReference>
<accession>A0ABP7Q9Q8</accession>
<feature type="transmembrane region" description="Helical" evidence="1">
    <location>
        <begin position="68"/>
        <end position="86"/>
    </location>
</feature>
<dbReference type="InterPro" id="IPR002931">
    <property type="entry name" value="Transglutaminase-like"/>
</dbReference>
<dbReference type="PANTHER" id="PTHR42736:SF1">
    <property type="entry name" value="PROTEIN-GLUTAMINE GAMMA-GLUTAMYLTRANSFERASE"/>
    <property type="match status" value="1"/>
</dbReference>
<dbReference type="SMART" id="SM00460">
    <property type="entry name" value="TGc"/>
    <property type="match status" value="1"/>
</dbReference>
<dbReference type="PANTHER" id="PTHR42736">
    <property type="entry name" value="PROTEIN-GLUTAMINE GAMMA-GLUTAMYLTRANSFERASE"/>
    <property type="match status" value="1"/>
</dbReference>
<dbReference type="SUPFAM" id="SSF54001">
    <property type="entry name" value="Cysteine proteinases"/>
    <property type="match status" value="1"/>
</dbReference>
<dbReference type="RefSeq" id="WP_344809590.1">
    <property type="nucleotide sequence ID" value="NZ_BAABBO010000022.1"/>
</dbReference>
<feature type="transmembrane region" description="Helical" evidence="1">
    <location>
        <begin position="21"/>
        <end position="37"/>
    </location>
</feature>
<evidence type="ECO:0000256" key="1">
    <source>
        <dbReference type="SAM" id="Phobius"/>
    </source>
</evidence>
<keyword evidence="1" id="KW-1133">Transmembrane helix</keyword>
<organism evidence="3 4">
    <name type="scientific">Allohahella marinimesophila</name>
    <dbReference type="NCBI Taxonomy" id="1054972"/>
    <lineage>
        <taxon>Bacteria</taxon>
        <taxon>Pseudomonadati</taxon>
        <taxon>Pseudomonadota</taxon>
        <taxon>Gammaproteobacteria</taxon>
        <taxon>Oceanospirillales</taxon>
        <taxon>Hahellaceae</taxon>
        <taxon>Allohahella</taxon>
    </lineage>
</organism>
<evidence type="ECO:0000313" key="3">
    <source>
        <dbReference type="EMBL" id="GAA3978642.1"/>
    </source>
</evidence>
<keyword evidence="1" id="KW-0472">Membrane</keyword>
<evidence type="ECO:0000259" key="2">
    <source>
        <dbReference type="SMART" id="SM00460"/>
    </source>
</evidence>
<proteinExistence type="predicted"/>
<feature type="domain" description="Transglutaminase-like" evidence="2">
    <location>
        <begin position="465"/>
        <end position="536"/>
    </location>
</feature>
<feature type="transmembrane region" description="Helical" evidence="1">
    <location>
        <begin position="173"/>
        <end position="191"/>
    </location>
</feature>
<protein>
    <submittedName>
        <fullName evidence="3">Protein-glutamine gamma-glutamyltransferase TgpA</fullName>
    </submittedName>
</protein>
<comment type="caution">
    <text evidence="3">The sequence shown here is derived from an EMBL/GenBank/DDBJ whole genome shotgun (WGS) entry which is preliminary data.</text>
</comment>
<feature type="transmembrane region" description="Helical" evidence="1">
    <location>
        <begin position="116"/>
        <end position="133"/>
    </location>
</feature>